<keyword evidence="5" id="KW-0804">Transcription</keyword>
<name>A0A7Y9LMY8_9BURK</name>
<dbReference type="Pfam" id="PF00126">
    <property type="entry name" value="HTH_1"/>
    <property type="match status" value="1"/>
</dbReference>
<comment type="similarity">
    <text evidence="1">Belongs to the LysR transcriptional regulatory family.</text>
</comment>
<sequence>MIDSQGAVVVDLLQLRYFVQVVDLRSFTKAAAALHIAQPAITRHVHLLEDELGVQLLYRHSRGAEPTEAGRQLRMGAQAIFRLLEQTRADVIASSAVVSGSLRIGFPPSMGDLLLGDVIGTFRSRHPNVELSLQEGYSHAMRDALLGDRLDLAFITGQDVNPLLVTTHLYDEQIWLMEPPAADGAPRRKKRYQLADVASRDLIQPSRANTLRQMLDDQAARQKLTLKVVVEAEALHLIKDLVRRGVGSHLSPYSAVVRGIERGAFIGGPVAGLSVSRFLVRRVDRPVSLALTRFQDILTARLAEIHQTAKGAVVLPGPADGSRQRSRRR</sequence>
<dbReference type="Gene3D" id="1.10.10.10">
    <property type="entry name" value="Winged helix-like DNA-binding domain superfamily/Winged helix DNA-binding domain"/>
    <property type="match status" value="1"/>
</dbReference>
<protein>
    <submittedName>
        <fullName evidence="7">LysR family nitrogen assimilation transcriptional regulator</fullName>
    </submittedName>
</protein>
<dbReference type="PANTHER" id="PTHR30293">
    <property type="entry name" value="TRANSCRIPTIONAL REGULATORY PROTEIN NAC-RELATED"/>
    <property type="match status" value="1"/>
</dbReference>
<evidence type="ECO:0000256" key="1">
    <source>
        <dbReference type="ARBA" id="ARBA00009437"/>
    </source>
</evidence>
<dbReference type="InterPro" id="IPR036388">
    <property type="entry name" value="WH-like_DNA-bd_sf"/>
</dbReference>
<dbReference type="InterPro" id="IPR036390">
    <property type="entry name" value="WH_DNA-bd_sf"/>
</dbReference>
<dbReference type="SUPFAM" id="SSF46785">
    <property type="entry name" value="Winged helix' DNA-binding domain"/>
    <property type="match status" value="1"/>
</dbReference>
<dbReference type="CDD" id="cd05466">
    <property type="entry name" value="PBP2_LTTR_substrate"/>
    <property type="match status" value="1"/>
</dbReference>
<dbReference type="GO" id="GO:2000142">
    <property type="term" value="P:regulation of DNA-templated transcription initiation"/>
    <property type="evidence" value="ECO:0007669"/>
    <property type="project" value="TreeGrafter"/>
</dbReference>
<feature type="domain" description="HTH lysR-type" evidence="6">
    <location>
        <begin position="10"/>
        <end position="67"/>
    </location>
</feature>
<dbReference type="PROSITE" id="PS50931">
    <property type="entry name" value="HTH_LYSR"/>
    <property type="match status" value="1"/>
</dbReference>
<keyword evidence="4" id="KW-0010">Activator</keyword>
<dbReference type="Pfam" id="PF03466">
    <property type="entry name" value="LysR_substrate"/>
    <property type="match status" value="1"/>
</dbReference>
<evidence type="ECO:0000259" key="6">
    <source>
        <dbReference type="PROSITE" id="PS50931"/>
    </source>
</evidence>
<dbReference type="Proteomes" id="UP000542125">
    <property type="component" value="Unassembled WGS sequence"/>
</dbReference>
<evidence type="ECO:0000313" key="7">
    <source>
        <dbReference type="EMBL" id="NYE82618.1"/>
    </source>
</evidence>
<evidence type="ECO:0000256" key="2">
    <source>
        <dbReference type="ARBA" id="ARBA00023015"/>
    </source>
</evidence>
<proteinExistence type="inferred from homology"/>
<gene>
    <name evidence="7" type="ORF">FHW18_001889</name>
</gene>
<keyword evidence="3" id="KW-0238">DNA-binding</keyword>
<dbReference type="GO" id="GO:0003700">
    <property type="term" value="F:DNA-binding transcription factor activity"/>
    <property type="evidence" value="ECO:0007669"/>
    <property type="project" value="InterPro"/>
</dbReference>
<dbReference type="GO" id="GO:0003677">
    <property type="term" value="F:DNA binding"/>
    <property type="evidence" value="ECO:0007669"/>
    <property type="project" value="UniProtKB-KW"/>
</dbReference>
<evidence type="ECO:0000256" key="3">
    <source>
        <dbReference type="ARBA" id="ARBA00023125"/>
    </source>
</evidence>
<dbReference type="RefSeq" id="WP_179585657.1">
    <property type="nucleotide sequence ID" value="NZ_JACBYR010000001.1"/>
</dbReference>
<dbReference type="EMBL" id="JACBYR010000001">
    <property type="protein sequence ID" value="NYE82618.1"/>
    <property type="molecule type" value="Genomic_DNA"/>
</dbReference>
<dbReference type="InterPro" id="IPR000847">
    <property type="entry name" value="LysR_HTH_N"/>
</dbReference>
<evidence type="ECO:0000313" key="8">
    <source>
        <dbReference type="Proteomes" id="UP000542125"/>
    </source>
</evidence>
<dbReference type="SUPFAM" id="SSF53850">
    <property type="entry name" value="Periplasmic binding protein-like II"/>
    <property type="match status" value="1"/>
</dbReference>
<evidence type="ECO:0000256" key="5">
    <source>
        <dbReference type="ARBA" id="ARBA00023163"/>
    </source>
</evidence>
<accession>A0A7Y9LMY8</accession>
<dbReference type="InterPro" id="IPR005119">
    <property type="entry name" value="LysR_subst-bd"/>
</dbReference>
<evidence type="ECO:0000256" key="4">
    <source>
        <dbReference type="ARBA" id="ARBA00023159"/>
    </source>
</evidence>
<dbReference type="PRINTS" id="PR00039">
    <property type="entry name" value="HTHLYSR"/>
</dbReference>
<reference evidence="7 8" key="1">
    <citation type="submission" date="2020-07" db="EMBL/GenBank/DDBJ databases">
        <title>Genomic Encyclopedia of Type Strains, Phase IV (KMG-V): Genome sequencing to study the core and pangenomes of soil and plant-associated prokaryotes.</title>
        <authorList>
            <person name="Whitman W."/>
        </authorList>
    </citation>
    <scope>NUCLEOTIDE SEQUENCE [LARGE SCALE GENOMIC DNA]</scope>
    <source>
        <strain evidence="7 8">SAS40</strain>
    </source>
</reference>
<organism evidence="7 8">
    <name type="scientific">Pigmentiphaga litoralis</name>
    <dbReference type="NCBI Taxonomy" id="516702"/>
    <lineage>
        <taxon>Bacteria</taxon>
        <taxon>Pseudomonadati</taxon>
        <taxon>Pseudomonadota</taxon>
        <taxon>Betaproteobacteria</taxon>
        <taxon>Burkholderiales</taxon>
        <taxon>Alcaligenaceae</taxon>
        <taxon>Pigmentiphaga</taxon>
    </lineage>
</organism>
<dbReference type="AlphaFoldDB" id="A0A7Y9LMY8"/>
<keyword evidence="2" id="KW-0805">Transcription regulation</keyword>
<dbReference type="PANTHER" id="PTHR30293:SF0">
    <property type="entry name" value="NITROGEN ASSIMILATION REGULATORY PROTEIN NAC"/>
    <property type="match status" value="1"/>
</dbReference>
<keyword evidence="8" id="KW-1185">Reference proteome</keyword>
<dbReference type="Gene3D" id="3.40.190.290">
    <property type="match status" value="1"/>
</dbReference>
<comment type="caution">
    <text evidence="7">The sequence shown here is derived from an EMBL/GenBank/DDBJ whole genome shotgun (WGS) entry which is preliminary data.</text>
</comment>
<dbReference type="FunFam" id="1.10.10.10:FF:000001">
    <property type="entry name" value="LysR family transcriptional regulator"/>
    <property type="match status" value="1"/>
</dbReference>